<sequence length="183" mass="21413">METTLRYFRVNEQFFVFSRRAPYMVLRDVGTDVWSDSHRERERIIAEFCVDLIDKYHYRLAQLHIRELIPIVSQEGWKYPEADILVEGVDGNPRLLVKALGRTDYENNLNAGIEELLMLARAIPSRKTTSLFVIAYTRWYEDHQLNEKYTVINSSVFPTIEAWIGAGRPIEEKVPLFGENFLA</sequence>
<reference evidence="1 2" key="1">
    <citation type="journal article" date="2016" name="Nat. Commun.">
        <title>Thousands of microbial genomes shed light on interconnected biogeochemical processes in an aquifer system.</title>
        <authorList>
            <person name="Anantharaman K."/>
            <person name="Brown C.T."/>
            <person name="Hug L.A."/>
            <person name="Sharon I."/>
            <person name="Castelle C.J."/>
            <person name="Probst A.J."/>
            <person name="Thomas B.C."/>
            <person name="Singh A."/>
            <person name="Wilkins M.J."/>
            <person name="Karaoz U."/>
            <person name="Brodie E.L."/>
            <person name="Williams K.H."/>
            <person name="Hubbard S.S."/>
            <person name="Banfield J.F."/>
        </authorList>
    </citation>
    <scope>NUCLEOTIDE SEQUENCE [LARGE SCALE GENOMIC DNA]</scope>
</reference>
<organism evidence="1 2">
    <name type="scientific">Candidatus Sungbacteria bacterium RIFCSPHIGHO2_02_FULL_52_23</name>
    <dbReference type="NCBI Taxonomy" id="1802274"/>
    <lineage>
        <taxon>Bacteria</taxon>
        <taxon>Candidatus Sungiibacteriota</taxon>
    </lineage>
</organism>
<proteinExistence type="predicted"/>
<dbReference type="Proteomes" id="UP000178510">
    <property type="component" value="Unassembled WGS sequence"/>
</dbReference>
<dbReference type="AlphaFoldDB" id="A0A1G2KX60"/>
<dbReference type="STRING" id="1802274.A3J58_03385"/>
<protein>
    <submittedName>
        <fullName evidence="1">Uncharacterized protein</fullName>
    </submittedName>
</protein>
<dbReference type="EMBL" id="MHQM01000014">
    <property type="protein sequence ID" value="OHA04035.1"/>
    <property type="molecule type" value="Genomic_DNA"/>
</dbReference>
<gene>
    <name evidence="1" type="ORF">A3J58_03385</name>
</gene>
<evidence type="ECO:0000313" key="2">
    <source>
        <dbReference type="Proteomes" id="UP000178510"/>
    </source>
</evidence>
<name>A0A1G2KX60_9BACT</name>
<evidence type="ECO:0000313" key="1">
    <source>
        <dbReference type="EMBL" id="OHA04035.1"/>
    </source>
</evidence>
<accession>A0A1G2KX60</accession>
<comment type="caution">
    <text evidence="1">The sequence shown here is derived from an EMBL/GenBank/DDBJ whole genome shotgun (WGS) entry which is preliminary data.</text>
</comment>